<organism evidence="1 2">
    <name type="scientific">Pseudobacteriovorax antillogorgiicola</name>
    <dbReference type="NCBI Taxonomy" id="1513793"/>
    <lineage>
        <taxon>Bacteria</taxon>
        <taxon>Pseudomonadati</taxon>
        <taxon>Bdellovibrionota</taxon>
        <taxon>Oligoflexia</taxon>
        <taxon>Oligoflexales</taxon>
        <taxon>Pseudobacteriovoracaceae</taxon>
        <taxon>Pseudobacteriovorax</taxon>
    </lineage>
</organism>
<sequence length="64" mass="7217">MSLESPHSLLNEYLQEFAHEIGIICALEAGGKIDSKEAYSQVKAKWKELKAKKKELFPKIDQVG</sequence>
<dbReference type="OrthoDB" id="426986at2"/>
<evidence type="ECO:0000313" key="1">
    <source>
        <dbReference type="EMBL" id="SMF39810.1"/>
    </source>
</evidence>
<dbReference type="STRING" id="1513793.SAMN06296036_11238"/>
<gene>
    <name evidence="1" type="ORF">SAMN06296036_11238</name>
</gene>
<dbReference type="InterPro" id="IPR055643">
    <property type="entry name" value="DUF7219"/>
</dbReference>
<evidence type="ECO:0000313" key="2">
    <source>
        <dbReference type="Proteomes" id="UP000192907"/>
    </source>
</evidence>
<proteinExistence type="predicted"/>
<name>A0A1Y6C2F3_9BACT</name>
<accession>A0A1Y6C2F3</accession>
<reference evidence="2" key="1">
    <citation type="submission" date="2017-04" db="EMBL/GenBank/DDBJ databases">
        <authorList>
            <person name="Varghese N."/>
            <person name="Submissions S."/>
        </authorList>
    </citation>
    <scope>NUCLEOTIDE SEQUENCE [LARGE SCALE GENOMIC DNA]</scope>
    <source>
        <strain evidence="2">RKEM611</strain>
    </source>
</reference>
<keyword evidence="2" id="KW-1185">Reference proteome</keyword>
<dbReference type="Proteomes" id="UP000192907">
    <property type="component" value="Unassembled WGS sequence"/>
</dbReference>
<dbReference type="RefSeq" id="WP_132320354.1">
    <property type="nucleotide sequence ID" value="NZ_FWZT01000012.1"/>
</dbReference>
<dbReference type="Pfam" id="PF23856">
    <property type="entry name" value="DUF7219"/>
    <property type="match status" value="1"/>
</dbReference>
<protein>
    <submittedName>
        <fullName evidence="1">Uncharacterized protein</fullName>
    </submittedName>
</protein>
<dbReference type="AlphaFoldDB" id="A0A1Y6C2F3"/>
<dbReference type="EMBL" id="FWZT01000012">
    <property type="protein sequence ID" value="SMF39810.1"/>
    <property type="molecule type" value="Genomic_DNA"/>
</dbReference>